<evidence type="ECO:0000313" key="1">
    <source>
        <dbReference type="EMBL" id="WEF20511.1"/>
    </source>
</evidence>
<gene>
    <name evidence="1" type="ORF">PWF71_14640</name>
</gene>
<dbReference type="GeneID" id="87017000"/>
<dbReference type="AlphaFoldDB" id="A0AAJ5VA80"/>
<evidence type="ECO:0008006" key="3">
    <source>
        <dbReference type="Google" id="ProtNLM"/>
    </source>
</evidence>
<dbReference type="Proteomes" id="UP001214756">
    <property type="component" value="Chromosome"/>
</dbReference>
<dbReference type="EMBL" id="CP118606">
    <property type="protein sequence ID" value="WEF20511.1"/>
    <property type="molecule type" value="Genomic_DNA"/>
</dbReference>
<reference evidence="1" key="1">
    <citation type="submission" date="2023-02" db="EMBL/GenBank/DDBJ databases">
        <title>Genome sequence of Microbacterium liquefaciens B1075.</title>
        <authorList>
            <person name="Cao J."/>
            <person name="Li X."/>
        </authorList>
    </citation>
    <scope>NUCLEOTIDE SEQUENCE</scope>
    <source>
        <strain evidence="1">B1075</strain>
    </source>
</reference>
<accession>A0AAJ5VA80</accession>
<evidence type="ECO:0000313" key="2">
    <source>
        <dbReference type="Proteomes" id="UP001214756"/>
    </source>
</evidence>
<name>A0AAJ5VA80_MICMQ</name>
<protein>
    <recommendedName>
        <fullName evidence="3">DUF1269 domain-containing protein</fullName>
    </recommendedName>
</protein>
<dbReference type="RefSeq" id="WP_017829377.1">
    <property type="nucleotide sequence ID" value="NZ_CBDRLE010000001.1"/>
</dbReference>
<organism evidence="1 2">
    <name type="scientific">Microbacterium maritypicum</name>
    <name type="common">Microbacterium liquefaciens</name>
    <dbReference type="NCBI Taxonomy" id="33918"/>
    <lineage>
        <taxon>Bacteria</taxon>
        <taxon>Bacillati</taxon>
        <taxon>Actinomycetota</taxon>
        <taxon>Actinomycetes</taxon>
        <taxon>Micrococcales</taxon>
        <taxon>Microbacteriaceae</taxon>
        <taxon>Microbacterium</taxon>
    </lineage>
</organism>
<sequence>MTAPVFAGPVDYAVFTFPLGASLHSGLLAVRERVSAGMIDVLDIDAVRRGDDDRGERMPLPEVLDVDHPDIQQLVAAQSFLLDDEDLTDIATELGASRYALVIVYEDRSLAPAAEAFALAGGLELFSGAMDIADLQTVVEKEDIS</sequence>
<proteinExistence type="predicted"/>